<keyword evidence="3" id="KW-1185">Reference proteome</keyword>
<feature type="chain" id="PRO_5043515814" description="SusD/RagB family nutrient-binding outer membrane lipoprotein" evidence="1">
    <location>
        <begin position="22"/>
        <end position="526"/>
    </location>
</feature>
<dbReference type="InterPro" id="IPR011990">
    <property type="entry name" value="TPR-like_helical_dom_sf"/>
</dbReference>
<organism evidence="2 3">
    <name type="scientific">Fulvitalea axinellae</name>
    <dbReference type="NCBI Taxonomy" id="1182444"/>
    <lineage>
        <taxon>Bacteria</taxon>
        <taxon>Pseudomonadati</taxon>
        <taxon>Bacteroidota</taxon>
        <taxon>Cytophagia</taxon>
        <taxon>Cytophagales</taxon>
        <taxon>Persicobacteraceae</taxon>
        <taxon>Fulvitalea</taxon>
    </lineage>
</organism>
<name>A0AAU9CZE9_9BACT</name>
<dbReference type="Gene3D" id="1.25.40.390">
    <property type="match status" value="1"/>
</dbReference>
<keyword evidence="2" id="KW-0614">Plasmid</keyword>
<evidence type="ECO:0000256" key="1">
    <source>
        <dbReference type="SAM" id="SignalP"/>
    </source>
</evidence>
<dbReference type="PROSITE" id="PS51257">
    <property type="entry name" value="PROKAR_LIPOPROTEIN"/>
    <property type="match status" value="1"/>
</dbReference>
<reference evidence="2 3" key="1">
    <citation type="submission" date="2021-12" db="EMBL/GenBank/DDBJ databases">
        <title>Genome sequencing of bacteria with rrn-lacking chromosome and rrn-plasmid.</title>
        <authorList>
            <person name="Anda M."/>
            <person name="Iwasaki W."/>
        </authorList>
    </citation>
    <scope>NUCLEOTIDE SEQUENCE [LARGE SCALE GENOMIC DNA]</scope>
    <source>
        <strain evidence="2 3">DSM 100852</strain>
        <plasmid evidence="2 3">pFA2</plasmid>
    </source>
</reference>
<evidence type="ECO:0000313" key="3">
    <source>
        <dbReference type="Proteomes" id="UP001348817"/>
    </source>
</evidence>
<evidence type="ECO:0000313" key="2">
    <source>
        <dbReference type="EMBL" id="BDD11889.1"/>
    </source>
</evidence>
<sequence>MNNRYTGLLCVFALLSSLTFSCTDDFGELNTNPKTISADKVDPSNLGFILAGAEYGAHFGQPVPFQLGSSLHSDLYSQYFATSATYFPSDNHNFNDRWLDGVWRSFYEECAPQIKLFVDKSKEQERPVEQAIGEIWRSYSFLRMTDWFGPIIYKSYGNGELSVSYDSQEDIYKDIFQVLDQATSVLKQHAGTTSLVGAKDKIFAGNVDRWRTFANTLRLRMALRVKYVEPALAKEQAEKAVSDGVMEDIRDNALIATSKTRKNPYNLITLWGKEFRMSSSMESVLKGYDDPRLPIYFAPAVLGDSDGDGLPYEGLRNGETEADKTNINFGDLCSTIGPRWLPNGPDTNPIQVMRTAEAYLLRAEGALEGWAMGGSVEELYNNGVRASLLEWEIGEDQISEYLKSTAKPVAPGDRHASAPLSDIPVAFMVGAEKTRQLEQIMTQKWLALFPDSWEAWAELRRTGYPKLYPRIYSMNPDVPADQIVRRIPYTSSEYDFNTGALNAALALPEMGAGDKGSTKLWWDKRP</sequence>
<evidence type="ECO:0008006" key="4">
    <source>
        <dbReference type="Google" id="ProtNLM"/>
    </source>
</evidence>
<protein>
    <recommendedName>
        <fullName evidence="4">SusD/RagB family nutrient-binding outer membrane lipoprotein</fullName>
    </recommendedName>
</protein>
<proteinExistence type="predicted"/>
<dbReference type="Proteomes" id="UP001348817">
    <property type="component" value="Plasmid pFA2"/>
</dbReference>
<dbReference type="Pfam" id="PF12741">
    <property type="entry name" value="SusD-like"/>
    <property type="match status" value="1"/>
</dbReference>
<accession>A0AAU9CZE9</accession>
<dbReference type="RefSeq" id="WP_338395290.1">
    <property type="nucleotide sequence ID" value="NZ_AP025316.1"/>
</dbReference>
<dbReference type="KEGG" id="fax:FUAX_43210"/>
<dbReference type="InterPro" id="IPR024302">
    <property type="entry name" value="SusD-like"/>
</dbReference>
<dbReference type="AlphaFoldDB" id="A0AAU9CZE9"/>
<geneLocation type="plasmid" evidence="2 3">
    <name>pFA2</name>
</geneLocation>
<feature type="signal peptide" evidence="1">
    <location>
        <begin position="1"/>
        <end position="21"/>
    </location>
</feature>
<dbReference type="SUPFAM" id="SSF48452">
    <property type="entry name" value="TPR-like"/>
    <property type="match status" value="1"/>
</dbReference>
<dbReference type="EMBL" id="AP025316">
    <property type="protein sequence ID" value="BDD11889.1"/>
    <property type="molecule type" value="Genomic_DNA"/>
</dbReference>
<keyword evidence="1" id="KW-0732">Signal</keyword>
<gene>
    <name evidence="2" type="ORF">FUAX_43210</name>
</gene>